<name>A0AAV4BTL2_9GAST</name>
<dbReference type="EMBL" id="BLXT01005367">
    <property type="protein sequence ID" value="GFO22337.1"/>
    <property type="molecule type" value="Genomic_DNA"/>
</dbReference>
<accession>A0AAV4BTL2</accession>
<dbReference type="Proteomes" id="UP000735302">
    <property type="component" value="Unassembled WGS sequence"/>
</dbReference>
<evidence type="ECO:0000313" key="1">
    <source>
        <dbReference type="EMBL" id="GFO22337.1"/>
    </source>
</evidence>
<organism evidence="1 2">
    <name type="scientific">Plakobranchus ocellatus</name>
    <dbReference type="NCBI Taxonomy" id="259542"/>
    <lineage>
        <taxon>Eukaryota</taxon>
        <taxon>Metazoa</taxon>
        <taxon>Spiralia</taxon>
        <taxon>Lophotrochozoa</taxon>
        <taxon>Mollusca</taxon>
        <taxon>Gastropoda</taxon>
        <taxon>Heterobranchia</taxon>
        <taxon>Euthyneura</taxon>
        <taxon>Panpulmonata</taxon>
        <taxon>Sacoglossa</taxon>
        <taxon>Placobranchoidea</taxon>
        <taxon>Plakobranchidae</taxon>
        <taxon>Plakobranchus</taxon>
    </lineage>
</organism>
<protein>
    <recommendedName>
        <fullName evidence="3">UBC core domain-containing protein</fullName>
    </recommendedName>
</protein>
<evidence type="ECO:0008006" key="3">
    <source>
        <dbReference type="Google" id="ProtNLM"/>
    </source>
</evidence>
<dbReference type="AlphaFoldDB" id="A0AAV4BTL2"/>
<reference evidence="1 2" key="1">
    <citation type="journal article" date="2021" name="Elife">
        <title>Chloroplast acquisition without the gene transfer in kleptoplastic sea slugs, Plakobranchus ocellatus.</title>
        <authorList>
            <person name="Maeda T."/>
            <person name="Takahashi S."/>
            <person name="Yoshida T."/>
            <person name="Shimamura S."/>
            <person name="Takaki Y."/>
            <person name="Nagai Y."/>
            <person name="Toyoda A."/>
            <person name="Suzuki Y."/>
            <person name="Arimoto A."/>
            <person name="Ishii H."/>
            <person name="Satoh N."/>
            <person name="Nishiyama T."/>
            <person name="Hasebe M."/>
            <person name="Maruyama T."/>
            <person name="Minagawa J."/>
            <person name="Obokata J."/>
            <person name="Shigenobu S."/>
        </authorList>
    </citation>
    <scope>NUCLEOTIDE SEQUENCE [LARGE SCALE GENOMIC DNA]</scope>
</reference>
<keyword evidence="2" id="KW-1185">Reference proteome</keyword>
<evidence type="ECO:0000313" key="2">
    <source>
        <dbReference type="Proteomes" id="UP000735302"/>
    </source>
</evidence>
<gene>
    <name evidence="1" type="ORF">PoB_004884200</name>
</gene>
<proteinExistence type="predicted"/>
<comment type="caution">
    <text evidence="1">The sequence shown here is derived from an EMBL/GenBank/DDBJ whole genome shotgun (WGS) entry which is preliminary data.</text>
</comment>
<sequence length="102" mass="11537">MATGRKDSGLWPVVRRAALMPIMVDANVCLFTSVDLSQNCNPPGKFNLPIMQHWTPVSTSLIPVEATRMLVMLGRDLVRQIMKISIQYQNKSYQNDQVGKKF</sequence>